<gene>
    <name evidence="1" type="ORF">ADIARSV_2362</name>
</gene>
<sequence length="159" mass="18181">MKTVLVPTNFNPAALNCIPAVCNQFQGEKLNFIFVHMFKLSDSISDLLSLSKRNREYELISDEFYQCCYEIKKEFQQIKNLKIEFLYGSTLSMFRNFLEANEVNHILDVSDFGVYKLNKSSIDPSILIKRSGLPVITVGTDVEAEQVAEQRLVLEMNGV</sequence>
<dbReference type="OrthoDB" id="893860at2"/>
<name>R9GS14_9SPHI</name>
<keyword evidence="2" id="KW-1185">Reference proteome</keyword>
<comment type="caution">
    <text evidence="1">The sequence shown here is derived from an EMBL/GenBank/DDBJ whole genome shotgun (WGS) entry which is preliminary data.</text>
</comment>
<organism evidence="1 2">
    <name type="scientific">Arcticibacter svalbardensis MN12-7</name>
    <dbReference type="NCBI Taxonomy" id="1150600"/>
    <lineage>
        <taxon>Bacteria</taxon>
        <taxon>Pseudomonadati</taxon>
        <taxon>Bacteroidota</taxon>
        <taxon>Sphingobacteriia</taxon>
        <taxon>Sphingobacteriales</taxon>
        <taxon>Sphingobacteriaceae</taxon>
        <taxon>Arcticibacter</taxon>
    </lineage>
</organism>
<dbReference type="AlphaFoldDB" id="R9GS14"/>
<dbReference type="EMBL" id="AQPN01000084">
    <property type="protein sequence ID" value="EOR94516.1"/>
    <property type="molecule type" value="Genomic_DNA"/>
</dbReference>
<evidence type="ECO:0000313" key="1">
    <source>
        <dbReference type="EMBL" id="EOR94516.1"/>
    </source>
</evidence>
<dbReference type="STRING" id="1150600.ADIARSV_2362"/>
<reference evidence="1 2" key="1">
    <citation type="journal article" date="2013" name="Genome Announc.">
        <title>Draft Genome Sequence of Arcticibacter svalbardensis Strain MN12-7T, a Member of the Family Sphingobacteriaceae Isolated from an Arctic Soil Sample.</title>
        <authorList>
            <person name="Shivaji S."/>
            <person name="Ara S."/>
            <person name="Prasad S."/>
            <person name="Manasa B.P."/>
            <person name="Begum Z."/>
            <person name="Singh A."/>
            <person name="Kumar Pinnaka A."/>
        </authorList>
    </citation>
    <scope>NUCLEOTIDE SEQUENCE [LARGE SCALE GENOMIC DNA]</scope>
    <source>
        <strain evidence="1 2">MN12-7</strain>
    </source>
</reference>
<accession>R9GS14</accession>
<proteinExistence type="predicted"/>
<dbReference type="RefSeq" id="WP_016195594.1">
    <property type="nucleotide sequence ID" value="NZ_AQPN01000084.1"/>
</dbReference>
<dbReference type="Proteomes" id="UP000014174">
    <property type="component" value="Unassembled WGS sequence"/>
</dbReference>
<dbReference type="eggNOG" id="COG0589">
    <property type="taxonomic scope" value="Bacteria"/>
</dbReference>
<evidence type="ECO:0000313" key="2">
    <source>
        <dbReference type="Proteomes" id="UP000014174"/>
    </source>
</evidence>
<protein>
    <submittedName>
        <fullName evidence="1">Uncharacterized protein</fullName>
    </submittedName>
</protein>